<proteinExistence type="predicted"/>
<feature type="compositionally biased region" description="Gly residues" evidence="1">
    <location>
        <begin position="154"/>
        <end position="163"/>
    </location>
</feature>
<keyword evidence="3" id="KW-1185">Reference proteome</keyword>
<evidence type="ECO:0000313" key="3">
    <source>
        <dbReference type="Proteomes" id="UP001176941"/>
    </source>
</evidence>
<sequence>MRTAERVWHLYQAGYQPLCQAIWAWHVTGSSYHMRDVCWGAVGTPDGVAENAATLPGGEGWHGRCAAACLVVPPGRAGADRFLPDLSSSPPPRAQQRTWRAPPPVPGSQPALPPPGSLGTCREPRGAASPPGRPRHAPSRPEPGSGRQLSPGKGSDGQPGGENPGEEEEEEAELGCFKKGKRARSCERPMTRPLRPQENRNEDSIARMAE</sequence>
<feature type="compositionally biased region" description="Acidic residues" evidence="1">
    <location>
        <begin position="164"/>
        <end position="173"/>
    </location>
</feature>
<dbReference type="EMBL" id="OX459957">
    <property type="protein sequence ID" value="CAI9163331.1"/>
    <property type="molecule type" value="Genomic_DNA"/>
</dbReference>
<feature type="region of interest" description="Disordered" evidence="1">
    <location>
        <begin position="81"/>
        <end position="210"/>
    </location>
</feature>
<dbReference type="Proteomes" id="UP001176941">
    <property type="component" value="Chromosome 21"/>
</dbReference>
<accession>A0ABN8YQI3</accession>
<reference evidence="2" key="1">
    <citation type="submission" date="2023-04" db="EMBL/GenBank/DDBJ databases">
        <authorList>
            <consortium name="ELIXIR-Norway"/>
        </authorList>
    </citation>
    <scope>NUCLEOTIDE SEQUENCE [LARGE SCALE GENOMIC DNA]</scope>
</reference>
<evidence type="ECO:0000256" key="1">
    <source>
        <dbReference type="SAM" id="MobiDB-lite"/>
    </source>
</evidence>
<gene>
    <name evidence="2" type="ORF">MRATA1EN1_LOCUS12293</name>
</gene>
<feature type="compositionally biased region" description="Basic and acidic residues" evidence="1">
    <location>
        <begin position="184"/>
        <end position="210"/>
    </location>
</feature>
<evidence type="ECO:0000313" key="2">
    <source>
        <dbReference type="EMBL" id="CAI9163331.1"/>
    </source>
</evidence>
<name>A0ABN8YQI3_RANTA</name>
<feature type="compositionally biased region" description="Pro residues" evidence="1">
    <location>
        <begin position="101"/>
        <end position="116"/>
    </location>
</feature>
<protein>
    <submittedName>
        <fullName evidence="2">Uncharacterized protein</fullName>
    </submittedName>
</protein>
<organism evidence="2 3">
    <name type="scientific">Rangifer tarandus platyrhynchus</name>
    <name type="common">Svalbard reindeer</name>
    <dbReference type="NCBI Taxonomy" id="3082113"/>
    <lineage>
        <taxon>Eukaryota</taxon>
        <taxon>Metazoa</taxon>
        <taxon>Chordata</taxon>
        <taxon>Craniata</taxon>
        <taxon>Vertebrata</taxon>
        <taxon>Euteleostomi</taxon>
        <taxon>Mammalia</taxon>
        <taxon>Eutheria</taxon>
        <taxon>Laurasiatheria</taxon>
        <taxon>Artiodactyla</taxon>
        <taxon>Ruminantia</taxon>
        <taxon>Pecora</taxon>
        <taxon>Cervidae</taxon>
        <taxon>Odocoileinae</taxon>
        <taxon>Rangifer</taxon>
    </lineage>
</organism>